<evidence type="ECO:0000313" key="2">
    <source>
        <dbReference type="Proteomes" id="UP001162889"/>
    </source>
</evidence>
<protein>
    <submittedName>
        <fullName evidence="1">Uncharacterized protein</fullName>
    </submittedName>
</protein>
<dbReference type="RefSeq" id="WP_229225205.1">
    <property type="nucleotide sequence ID" value="NZ_JAHTGR010000029.1"/>
</dbReference>
<sequence length="51" mass="5591">MADITLHCAVPLTLFAYWILHAPRQQAATLTPLAWSVDPTVYLPTSYCAAS</sequence>
<organism evidence="1 2">
    <name type="scientific">Duganella violaceipulchra</name>
    <dbReference type="NCBI Taxonomy" id="2849652"/>
    <lineage>
        <taxon>Bacteria</taxon>
        <taxon>Pseudomonadati</taxon>
        <taxon>Pseudomonadota</taxon>
        <taxon>Betaproteobacteria</taxon>
        <taxon>Burkholderiales</taxon>
        <taxon>Oxalobacteraceae</taxon>
        <taxon>Telluria group</taxon>
        <taxon>Duganella</taxon>
    </lineage>
</organism>
<keyword evidence="2" id="KW-1185">Reference proteome</keyword>
<dbReference type="EMBL" id="JALJZU010000007">
    <property type="protein sequence ID" value="MCP2009816.1"/>
    <property type="molecule type" value="Genomic_DNA"/>
</dbReference>
<proteinExistence type="predicted"/>
<dbReference type="Proteomes" id="UP001162889">
    <property type="component" value="Unassembled WGS sequence"/>
</dbReference>
<evidence type="ECO:0000313" key="1">
    <source>
        <dbReference type="EMBL" id="MCP2009816.1"/>
    </source>
</evidence>
<gene>
    <name evidence="1" type="ORF">L1274_003548</name>
</gene>
<name>A0ABT1GLG2_9BURK</name>
<comment type="caution">
    <text evidence="1">The sequence shown here is derived from an EMBL/GenBank/DDBJ whole genome shotgun (WGS) entry which is preliminary data.</text>
</comment>
<accession>A0ABT1GLG2</accession>
<reference evidence="1" key="1">
    <citation type="submission" date="2022-03" db="EMBL/GenBank/DDBJ databases">
        <title>Genome Encyclopedia of Bacteria and Archaea VI: Functional Genomics of Type Strains.</title>
        <authorList>
            <person name="Whitman W."/>
        </authorList>
    </citation>
    <scope>NUCLEOTIDE SEQUENCE</scope>
    <source>
        <strain evidence="1">HSC-15S17</strain>
    </source>
</reference>